<dbReference type="EMBL" id="QGNW01000016">
    <property type="protein sequence ID" value="RVX16150.1"/>
    <property type="molecule type" value="Genomic_DNA"/>
</dbReference>
<dbReference type="CDD" id="cd01650">
    <property type="entry name" value="RT_nLTR_like"/>
    <property type="match status" value="1"/>
</dbReference>
<evidence type="ECO:0000256" key="1">
    <source>
        <dbReference type="SAM" id="MobiDB-lite"/>
    </source>
</evidence>
<dbReference type="InterPro" id="IPR025558">
    <property type="entry name" value="DUF4283"/>
</dbReference>
<protein>
    <submittedName>
        <fullName evidence="3">Transposon TX1 uncharacterized 149 kDa protein</fullName>
    </submittedName>
</protein>
<reference evidence="3 4" key="1">
    <citation type="journal article" date="2018" name="PLoS Genet.">
        <title>Population sequencing reveals clonal diversity and ancestral inbreeding in the grapevine cultivar Chardonnay.</title>
        <authorList>
            <person name="Roach M.J."/>
            <person name="Johnson D.L."/>
            <person name="Bohlmann J."/>
            <person name="van Vuuren H.J."/>
            <person name="Jones S.J."/>
            <person name="Pretorius I.S."/>
            <person name="Schmidt S.A."/>
            <person name="Borneman A.R."/>
        </authorList>
    </citation>
    <scope>NUCLEOTIDE SEQUENCE [LARGE SCALE GENOMIC DNA]</scope>
    <source>
        <strain evidence="4">cv. Chardonnay</strain>
        <tissue evidence="3">Leaf</tissue>
    </source>
</reference>
<proteinExistence type="predicted"/>
<dbReference type="Pfam" id="PF14111">
    <property type="entry name" value="DUF4283"/>
    <property type="match status" value="1"/>
</dbReference>
<name>A0A438K4M0_VITVI</name>
<feature type="region of interest" description="Disordered" evidence="1">
    <location>
        <begin position="609"/>
        <end position="632"/>
    </location>
</feature>
<feature type="compositionally biased region" description="Polar residues" evidence="1">
    <location>
        <begin position="382"/>
        <end position="394"/>
    </location>
</feature>
<dbReference type="InterPro" id="IPR043502">
    <property type="entry name" value="DNA/RNA_pol_sf"/>
</dbReference>
<sequence length="1842" mass="207755">MVNLRGGRRWFAVESKSFEILIDEAGGKLRGCIWERSKGITSWIRFGDFSLCRLLEGIEFCCRGRDDRGWSIVWEEKGRKYNLERRSNVAGRFLLCSVRDLEAKRFCLVFPDGKGLTGGWNILAEKLREVGVVPTGGSKSPVSFEALKKEKEPEPRTYVEVANSKTGRLGDKVWLELGQRVKPEKLEQLDRCLVGRWENGAIPPPEMDFLKDWAGQVWLLKGKLNISVLGRGLLLFEFELLSEVERVLERGMRRVKDNALFLEKWHPEVGCFCNKASANEAWVRVVGLPLHLWSREVFKLIGDGCGGFIAVDDKTDIMSEMQWARLLVKVVGGVGGMCQREGHHSGGGRHREGLTWSVQRKSVGKGGSVQGAGGSTGRAACGSSSKDTTGFSSDSAERGFGLEATDGADSIGSRGHATGTAVKRGGFFLRSKDLNGGPKAQIRSGLGEEGLKSAFEEAQKVGPLPRPVMLKGWLMGCEERPFYIKGSFTGYEGLPDLGFGSKLEGFKRVRARSLSEVVEMGEAKETLRGEDAGVVCFPGGDRRASEAFPTSARAPLSDEALTAEASRYEPYSAVFGGNGTSSLLLLLLGASNQAPLCAVLSDGNPWVMDSEGEKSIDDKPEADEEMQDREDSSSIWDESNLLKFSKALGFATEGVEGEILKLLLRLKTRRDQGKKKGSLGLTRFDREVKKLEWSVNYDGKTRKKGVVRSLGVGRFLEWGALNARGAAGGVVVYWDNRVLELMGIEVGLFSISCHFKNCEDGFRWIFSGVYGPTMKRYREFLWEELGAIQGLWNDPWCIGGDFNMIRFPSERRRGGRLSHSMRRFSEVIDDLDLRDLPLQGGPFTWSGGLNNQTMSRLDRFLVSEDWEGHFNGVVQSTLPRPVSDHFPILLDGGGVRRGPVPFRFENMWLKEEGFKDLLKGWWQGLRFSRSFSFILAEKLRALKAILKSWNKVVFGKVGVNKRLALDKVDFWDSQEKMRTLSLEELEARKEAKGDFEKWALMEEISWRQKSREVWLREGDRNTGFFHKMANSHRRRSCLSKIKINGNWLTEEQDIKGGVVGAFENLLTDPGDWHLSMEGLDFNRIDGEDAACLEEVFTEAEVFSALSDLNGDKAPGPDGLSISFWQFSWDFVKDEVMGFMKEFHEHGRFVRSLNSTFLVLIPKKPDAEDLKEFRPISLIGGLYKLLAKVLANRIKKVVGKVVSSAQNAFVEGRQILDAALIANEAIDSLLKRNESGVLCKLDIEKAYDHLNWNFLLLVLQRMGFGEKWTGWISWCISTATFSVLINGTPAGFFNSSRGLRQGDPLSPYLFVIGMEAFSRLILRAVRGGFLSGCRIKGRSGDGAVVTHLLFADDTLDFCEASQGQMAHLSWLLMWFEAISGLRINLDKSEILPVGRVENLEALALEVGYKVGRLPNSYLGIPLGANHKSVAVWDGVEERFRRRLALWKRNYISKGGRITLIRSTLSRALERKPHLVNWDSVCSDIRKGGLGVRRLSTLNRALLCKWNWRFANEREALWRQVISRKFGEEEGGWYTRVGREGFGVGLWKEIRKEGALLQNKVVFSVGNGRRVKFWNDNWCGNFSLSNLFPSLYAFASFKEAWLVELWDHSGDEGVWNPSFSRSFNDWEVEGVERLLLTIWGRRLNPLVEDRMLWKETKDGIFSVKSLYSSLASRRDVQFPYSNIWSTCVPTKVSFFAWEAYWGKVLTLDQLKKRGRSLANRCFLCGMEEESIDHILIQCSKARGLWELLFALFGVTWVLPSSVRDTLSGWSGFKGKKRRKVWNAAPLCIFWAVWKERNRIAFDNEELSIHRLKNSFVCNLWLWTKSVVNDSPLPLINFFDWLGAS</sequence>
<accession>A0A438K4M0</accession>
<dbReference type="InterPro" id="IPR026960">
    <property type="entry name" value="RVT-Znf"/>
</dbReference>
<gene>
    <name evidence="3" type="primary">YTX2_85</name>
    <name evidence="3" type="ORF">CK203_014510</name>
</gene>
<dbReference type="SUPFAM" id="SSF56672">
    <property type="entry name" value="DNA/RNA polymerases"/>
    <property type="match status" value="1"/>
</dbReference>
<dbReference type="InterPro" id="IPR000477">
    <property type="entry name" value="RT_dom"/>
</dbReference>
<evidence type="ECO:0000313" key="3">
    <source>
        <dbReference type="EMBL" id="RVX16150.1"/>
    </source>
</evidence>
<feature type="domain" description="Reverse transcriptase" evidence="2">
    <location>
        <begin position="1141"/>
        <end position="1421"/>
    </location>
</feature>
<dbReference type="Pfam" id="PF13966">
    <property type="entry name" value="zf-RVT"/>
    <property type="match status" value="1"/>
</dbReference>
<dbReference type="Gene3D" id="3.60.10.10">
    <property type="entry name" value="Endonuclease/exonuclease/phosphatase"/>
    <property type="match status" value="1"/>
</dbReference>
<dbReference type="InterPro" id="IPR005135">
    <property type="entry name" value="Endo/exonuclease/phosphatase"/>
</dbReference>
<dbReference type="PANTHER" id="PTHR33116">
    <property type="entry name" value="REVERSE TRANSCRIPTASE ZINC-BINDING DOMAIN-CONTAINING PROTEIN-RELATED-RELATED"/>
    <property type="match status" value="1"/>
</dbReference>
<dbReference type="PROSITE" id="PS50878">
    <property type="entry name" value="RT_POL"/>
    <property type="match status" value="1"/>
</dbReference>
<dbReference type="GO" id="GO:0003824">
    <property type="term" value="F:catalytic activity"/>
    <property type="evidence" value="ECO:0007669"/>
    <property type="project" value="InterPro"/>
</dbReference>
<dbReference type="Proteomes" id="UP000288805">
    <property type="component" value="Unassembled WGS sequence"/>
</dbReference>
<dbReference type="InterPro" id="IPR036691">
    <property type="entry name" value="Endo/exonu/phosph_ase_sf"/>
</dbReference>
<dbReference type="SUPFAM" id="SSF56219">
    <property type="entry name" value="DNase I-like"/>
    <property type="match status" value="1"/>
</dbReference>
<comment type="caution">
    <text evidence="3">The sequence shown here is derived from an EMBL/GenBank/DDBJ whole genome shotgun (WGS) entry which is preliminary data.</text>
</comment>
<dbReference type="Pfam" id="PF00078">
    <property type="entry name" value="RVT_1"/>
    <property type="match status" value="1"/>
</dbReference>
<evidence type="ECO:0000259" key="2">
    <source>
        <dbReference type="PROSITE" id="PS50878"/>
    </source>
</evidence>
<dbReference type="PANTHER" id="PTHR33116:SF78">
    <property type="entry name" value="OS12G0587133 PROTEIN"/>
    <property type="match status" value="1"/>
</dbReference>
<feature type="region of interest" description="Disordered" evidence="1">
    <location>
        <begin position="364"/>
        <end position="396"/>
    </location>
</feature>
<feature type="compositionally biased region" description="Gly residues" evidence="1">
    <location>
        <begin position="364"/>
        <end position="376"/>
    </location>
</feature>
<evidence type="ECO:0000313" key="4">
    <source>
        <dbReference type="Proteomes" id="UP000288805"/>
    </source>
</evidence>
<dbReference type="Pfam" id="PF03372">
    <property type="entry name" value="Exo_endo_phos"/>
    <property type="match status" value="1"/>
</dbReference>
<organism evidence="3 4">
    <name type="scientific">Vitis vinifera</name>
    <name type="common">Grape</name>
    <dbReference type="NCBI Taxonomy" id="29760"/>
    <lineage>
        <taxon>Eukaryota</taxon>
        <taxon>Viridiplantae</taxon>
        <taxon>Streptophyta</taxon>
        <taxon>Embryophyta</taxon>
        <taxon>Tracheophyta</taxon>
        <taxon>Spermatophyta</taxon>
        <taxon>Magnoliopsida</taxon>
        <taxon>eudicotyledons</taxon>
        <taxon>Gunneridae</taxon>
        <taxon>Pentapetalae</taxon>
        <taxon>rosids</taxon>
        <taxon>Vitales</taxon>
        <taxon>Vitaceae</taxon>
        <taxon>Viteae</taxon>
        <taxon>Vitis</taxon>
    </lineage>
</organism>